<dbReference type="InterPro" id="IPR003488">
    <property type="entry name" value="DprA"/>
</dbReference>
<dbReference type="Pfam" id="PF02481">
    <property type="entry name" value="DNA_processg_A"/>
    <property type="match status" value="1"/>
</dbReference>
<comment type="similarity">
    <text evidence="1">Belongs to the DprA/Smf family.</text>
</comment>
<gene>
    <name evidence="3" type="ORF">GCM10022392_25550</name>
</gene>
<dbReference type="Proteomes" id="UP001500841">
    <property type="component" value="Unassembled WGS sequence"/>
</dbReference>
<feature type="domain" description="Smf/DprA SLOG" evidence="2">
    <location>
        <begin position="80"/>
        <end position="285"/>
    </location>
</feature>
<organism evidence="3 4">
    <name type="scientific">Mucilaginibacter panaciglaebae</name>
    <dbReference type="NCBI Taxonomy" id="502331"/>
    <lineage>
        <taxon>Bacteria</taxon>
        <taxon>Pseudomonadati</taxon>
        <taxon>Bacteroidota</taxon>
        <taxon>Sphingobacteriia</taxon>
        <taxon>Sphingobacteriales</taxon>
        <taxon>Sphingobacteriaceae</taxon>
        <taxon>Mucilaginibacter</taxon>
    </lineage>
</organism>
<reference evidence="4" key="1">
    <citation type="journal article" date="2019" name="Int. J. Syst. Evol. Microbiol.">
        <title>The Global Catalogue of Microorganisms (GCM) 10K type strain sequencing project: providing services to taxonomists for standard genome sequencing and annotation.</title>
        <authorList>
            <consortium name="The Broad Institute Genomics Platform"/>
            <consortium name="The Broad Institute Genome Sequencing Center for Infectious Disease"/>
            <person name="Wu L."/>
            <person name="Ma J."/>
        </authorList>
    </citation>
    <scope>NUCLEOTIDE SEQUENCE [LARGE SCALE GENOMIC DNA]</scope>
    <source>
        <strain evidence="4">JCM 17085</strain>
    </source>
</reference>
<name>A0ABP7WYK4_9SPHI</name>
<evidence type="ECO:0000256" key="1">
    <source>
        <dbReference type="ARBA" id="ARBA00006525"/>
    </source>
</evidence>
<evidence type="ECO:0000313" key="3">
    <source>
        <dbReference type="EMBL" id="GAA4100010.1"/>
    </source>
</evidence>
<evidence type="ECO:0000259" key="2">
    <source>
        <dbReference type="Pfam" id="PF02481"/>
    </source>
</evidence>
<comment type="caution">
    <text evidence="3">The sequence shown here is derived from an EMBL/GenBank/DDBJ whole genome shotgun (WGS) entry which is preliminary data.</text>
</comment>
<sequence length="300" mass="33848">MFDELTYLIYKVLRIKGYGAVSMNKALLTLSHNEALFSNEDHSIEPLKKWIRKEFTDRFFEPDDDLNKMLNFACDKKVKFINVLNHQYPISLKKSLTNSTPPVLSYIGNVNLLNTYKVGFCGSRKASEKGLEVAKDCAIQLSERKIAVVSGYASGVDIQTHYWALKSNGATIIVLPEGINHFYIKKELKEVWDWNRVLIISEFEPNSIWSTSRAMQRNNTIIALSNAMVLIEAGEKGGSIDAGEKALRMHKYLFAPIYEGMPEHAIGNEILLNKGAYPIRKSSKTMRANLNQLLKAVAIG</sequence>
<dbReference type="InterPro" id="IPR057666">
    <property type="entry name" value="DrpA_SLOG"/>
</dbReference>
<dbReference type="EMBL" id="BAABCV010000009">
    <property type="protein sequence ID" value="GAA4100010.1"/>
    <property type="molecule type" value="Genomic_DNA"/>
</dbReference>
<dbReference type="PANTHER" id="PTHR43022:SF1">
    <property type="entry name" value="PROTEIN SMF"/>
    <property type="match status" value="1"/>
</dbReference>
<dbReference type="Gene3D" id="3.40.50.450">
    <property type="match status" value="1"/>
</dbReference>
<accession>A0ABP7WYK4</accession>
<evidence type="ECO:0000313" key="4">
    <source>
        <dbReference type="Proteomes" id="UP001500841"/>
    </source>
</evidence>
<proteinExistence type="inferred from homology"/>
<keyword evidence="4" id="KW-1185">Reference proteome</keyword>
<dbReference type="RefSeq" id="WP_345105084.1">
    <property type="nucleotide sequence ID" value="NZ_BAABCV010000009.1"/>
</dbReference>
<dbReference type="SUPFAM" id="SSF102405">
    <property type="entry name" value="MCP/YpsA-like"/>
    <property type="match status" value="1"/>
</dbReference>
<protein>
    <recommendedName>
        <fullName evidence="2">Smf/DprA SLOG domain-containing protein</fullName>
    </recommendedName>
</protein>
<dbReference type="PANTHER" id="PTHR43022">
    <property type="entry name" value="PROTEIN SMF"/>
    <property type="match status" value="1"/>
</dbReference>